<evidence type="ECO:0000313" key="2">
    <source>
        <dbReference type="EMBL" id="CCC49498.1"/>
    </source>
</evidence>
<organism evidence="2">
    <name type="scientific">Trypanosoma vivax (strain Y486)</name>
    <dbReference type="NCBI Taxonomy" id="1055687"/>
    <lineage>
        <taxon>Eukaryota</taxon>
        <taxon>Discoba</taxon>
        <taxon>Euglenozoa</taxon>
        <taxon>Kinetoplastea</taxon>
        <taxon>Metakinetoplastina</taxon>
        <taxon>Trypanosomatida</taxon>
        <taxon>Trypanosomatidae</taxon>
        <taxon>Trypanosoma</taxon>
        <taxon>Duttonella</taxon>
    </lineage>
</organism>
<feature type="region of interest" description="Disordered" evidence="1">
    <location>
        <begin position="18"/>
        <end position="43"/>
    </location>
</feature>
<protein>
    <submittedName>
        <fullName evidence="2">Uncharacterized protein</fullName>
    </submittedName>
</protein>
<accession>G0U0A0</accession>
<name>G0U0A0_TRYVY</name>
<gene>
    <name evidence="2" type="ORF">TVY486_0801060</name>
</gene>
<dbReference type="AlphaFoldDB" id="G0U0A0"/>
<proteinExistence type="predicted"/>
<dbReference type="VEuPathDB" id="TriTrypDB:TvY486_0801060"/>
<feature type="region of interest" description="Disordered" evidence="1">
    <location>
        <begin position="133"/>
        <end position="152"/>
    </location>
</feature>
<reference evidence="2" key="1">
    <citation type="journal article" date="2012" name="Proc. Natl. Acad. Sci. U.S.A.">
        <title>Antigenic diversity is generated by distinct evolutionary mechanisms in African trypanosome species.</title>
        <authorList>
            <person name="Jackson A.P."/>
            <person name="Berry A."/>
            <person name="Aslett M."/>
            <person name="Allison H.C."/>
            <person name="Burton P."/>
            <person name="Vavrova-Anderson J."/>
            <person name="Brown R."/>
            <person name="Browne H."/>
            <person name="Corton N."/>
            <person name="Hauser H."/>
            <person name="Gamble J."/>
            <person name="Gilderthorp R."/>
            <person name="Marcello L."/>
            <person name="McQuillan J."/>
            <person name="Otto T.D."/>
            <person name="Quail M.A."/>
            <person name="Sanders M.J."/>
            <person name="van Tonder A."/>
            <person name="Ginger M.L."/>
            <person name="Field M.C."/>
            <person name="Barry J.D."/>
            <person name="Hertz-Fowler C."/>
            <person name="Berriman M."/>
        </authorList>
    </citation>
    <scope>NUCLEOTIDE SEQUENCE</scope>
    <source>
        <strain evidence="2">Y486</strain>
    </source>
</reference>
<evidence type="ECO:0000256" key="1">
    <source>
        <dbReference type="SAM" id="MobiDB-lite"/>
    </source>
</evidence>
<sequence>MKTVAPLHGTCMTQIANEPTSRAEDQHSTHARPPLPPPPSTCSRAARVHRAVMPTTLNNSSESNRDERIIFASSLTPGRATSTKHVHVVVFHIPSKPRGVLMMPQTITDVMNPNHAMWPNCVLKITALKTHLSPRDEQKEGNLLSSGPPALT</sequence>
<dbReference type="EMBL" id="HE573024">
    <property type="protein sequence ID" value="CCC49498.1"/>
    <property type="molecule type" value="Genomic_DNA"/>
</dbReference>